<dbReference type="RefSeq" id="WP_012820379.1">
    <property type="nucleotide sequence ID" value="NC_013410.1"/>
</dbReference>
<sequence length="321" mass="35458">MRSKCGNVLPLVLGLLLVLSILVTAMLKMPGALRRNVSLVAKETQEMYFAESAVLAKLYGFPDGYFAELPIVESRILGPWTEWRVRNKFQFMLGLEYGRFSTSEWARCAVVLEQNLHERILHSVGLKNLSGNRRFFKLDSSDGLSAERMMAINVSAGDLTLDLGESRAFENSQSSRKSIRSFMANVEGDVKIRGNVHFDTLRIYATGSVSVQGNVTADFAEIFGLASVTVSGNVSMAGALLSKQNIEISDRAQMNFPSVALAVGYRENRLSLLEKSVFEGLAIAPSGTVERDSSAKHLDSTQALLPFCMDTRNVVFSRRRL</sequence>
<keyword evidence="2" id="KW-1185">Reference proteome</keyword>
<dbReference type="Proteomes" id="UP000001497">
    <property type="component" value="Chromosome"/>
</dbReference>
<dbReference type="EMBL" id="CP001792">
    <property type="protein sequence ID" value="ACX74149.1"/>
    <property type="molecule type" value="Genomic_DNA"/>
</dbReference>
<accession>A0ABM5LG04</accession>
<gene>
    <name evidence="1" type="ordered locus">Fisuc_0537</name>
</gene>
<organism evidence="1 2">
    <name type="scientific">Fibrobacter succinogenes (strain ATCC 19169 / S85)</name>
    <dbReference type="NCBI Taxonomy" id="59374"/>
    <lineage>
        <taxon>Bacteria</taxon>
        <taxon>Pseudomonadati</taxon>
        <taxon>Fibrobacterota</taxon>
        <taxon>Fibrobacteria</taxon>
        <taxon>Fibrobacterales</taxon>
        <taxon>Fibrobacteraceae</taxon>
        <taxon>Fibrobacter</taxon>
    </lineage>
</organism>
<reference evidence="1" key="1">
    <citation type="submission" date="2009-10" db="EMBL/GenBank/DDBJ databases">
        <title>Complete sequence of Fibrobacter succinogenes subsp. succinogenes S85.</title>
        <authorList>
            <consortium name="US DOE Joint Genome Institute"/>
            <person name="Lucas S."/>
            <person name="Copeland A."/>
            <person name="Lapidus A."/>
            <person name="Glavina del Rio T."/>
            <person name="Tice H."/>
            <person name="Bruce D."/>
            <person name="Goodwin L."/>
            <person name="Pitluck S."/>
            <person name="Chertkov O."/>
            <person name="Detter J.C."/>
            <person name="Han C."/>
            <person name="Tapia R."/>
            <person name="Larimer F."/>
            <person name="Land M."/>
            <person name="Hauser L."/>
            <person name="Kyrpides N."/>
            <person name="Mikhailova N."/>
            <person name="Weimer P.J."/>
            <person name="Stevenson D.M."/>
            <person name="Boyum J."/>
            <person name="Brumm P.I."/>
            <person name="Mead D."/>
        </authorList>
    </citation>
    <scope>NUCLEOTIDE SEQUENCE [LARGE SCALE GENOMIC DNA]</scope>
    <source>
        <strain evidence="1">S85</strain>
    </source>
</reference>
<name>A0ABM5LG04_FIBSS</name>
<proteinExistence type="predicted"/>
<evidence type="ECO:0000313" key="1">
    <source>
        <dbReference type="EMBL" id="ACX74149.1"/>
    </source>
</evidence>
<evidence type="ECO:0000313" key="2">
    <source>
        <dbReference type="Proteomes" id="UP000001497"/>
    </source>
</evidence>
<protein>
    <submittedName>
        <fullName evidence="1">Uncharacterized protein</fullName>
    </submittedName>
</protein>